<keyword evidence="5" id="KW-0539">Nucleus</keyword>
<name>A0A0R3U0J6_RODNA</name>
<keyword evidence="4" id="KW-0862">Zinc</keyword>
<reference evidence="10" key="1">
    <citation type="submission" date="2017-02" db="UniProtKB">
        <authorList>
            <consortium name="WormBaseParasite"/>
        </authorList>
    </citation>
    <scope>IDENTIFICATION</scope>
</reference>
<dbReference type="InterPro" id="IPR036957">
    <property type="entry name" value="Znf_PARP_sf"/>
</dbReference>
<dbReference type="WBParaSite" id="HNAJ_0001364501-mRNA-1">
    <property type="protein sequence ID" value="HNAJ_0001364501-mRNA-1"/>
    <property type="gene ID" value="HNAJ_0001364501"/>
</dbReference>
<evidence type="ECO:0000256" key="6">
    <source>
        <dbReference type="SAM" id="MobiDB-lite"/>
    </source>
</evidence>
<dbReference type="OrthoDB" id="429950at2759"/>
<gene>
    <name evidence="8" type="ORF">HNAJ_LOCUS13619</name>
</gene>
<keyword evidence="3" id="KW-0863">Zinc-finger</keyword>
<dbReference type="PROSITE" id="PS50064">
    <property type="entry name" value="ZF_PARP_2"/>
    <property type="match status" value="1"/>
</dbReference>
<dbReference type="EMBL" id="UZAE01015734">
    <property type="protein sequence ID" value="VDO16496.1"/>
    <property type="molecule type" value="Genomic_DNA"/>
</dbReference>
<dbReference type="Gene3D" id="3.30.1740.10">
    <property type="entry name" value="Zinc finger, PARP-type"/>
    <property type="match status" value="1"/>
</dbReference>
<keyword evidence="9" id="KW-1185">Reference proteome</keyword>
<evidence type="ECO:0000313" key="9">
    <source>
        <dbReference type="Proteomes" id="UP000278807"/>
    </source>
</evidence>
<dbReference type="SUPFAM" id="SSF57716">
    <property type="entry name" value="Glucocorticoid receptor-like (DNA-binding domain)"/>
    <property type="match status" value="1"/>
</dbReference>
<evidence type="ECO:0000256" key="5">
    <source>
        <dbReference type="ARBA" id="ARBA00023242"/>
    </source>
</evidence>
<sequence>MEPDYKFQAEYAKSNRSSCRACKNSIGMGSLRIGALVQSYAFDGKMTLWYHYSCFFKKTKVLQTSDIKNFDNLKFEDQEKIRTEISSEKFLISNYNITANSDGLGKCTNCSKIIKCFVKKYPEADVSKVRGFGKLKAQEKFDLLDALSNIKAKSSRKRKTEEFDNENQAPPSKKSRASKAPIESTKDALKNF</sequence>
<dbReference type="GO" id="GO:0005634">
    <property type="term" value="C:nucleus"/>
    <property type="evidence" value="ECO:0007669"/>
    <property type="project" value="UniProtKB-SubCell"/>
</dbReference>
<dbReference type="Proteomes" id="UP000278807">
    <property type="component" value="Unassembled WGS sequence"/>
</dbReference>
<organism evidence="10">
    <name type="scientific">Rodentolepis nana</name>
    <name type="common">Dwarf tapeworm</name>
    <name type="synonym">Hymenolepis nana</name>
    <dbReference type="NCBI Taxonomy" id="102285"/>
    <lineage>
        <taxon>Eukaryota</taxon>
        <taxon>Metazoa</taxon>
        <taxon>Spiralia</taxon>
        <taxon>Lophotrochozoa</taxon>
        <taxon>Platyhelminthes</taxon>
        <taxon>Cestoda</taxon>
        <taxon>Eucestoda</taxon>
        <taxon>Cyclophyllidea</taxon>
        <taxon>Hymenolepididae</taxon>
        <taxon>Rodentolepis</taxon>
    </lineage>
</organism>
<dbReference type="InterPro" id="IPR001510">
    <property type="entry name" value="Znf_PARP"/>
</dbReference>
<evidence type="ECO:0000256" key="3">
    <source>
        <dbReference type="ARBA" id="ARBA00022771"/>
    </source>
</evidence>
<evidence type="ECO:0000256" key="1">
    <source>
        <dbReference type="ARBA" id="ARBA00004123"/>
    </source>
</evidence>
<keyword evidence="2" id="KW-0479">Metal-binding</keyword>
<protein>
    <submittedName>
        <fullName evidence="10">PARP-type domain-containing protein</fullName>
    </submittedName>
</protein>
<evidence type="ECO:0000313" key="8">
    <source>
        <dbReference type="EMBL" id="VDO16496.1"/>
    </source>
</evidence>
<dbReference type="GO" id="GO:0008270">
    <property type="term" value="F:zinc ion binding"/>
    <property type="evidence" value="ECO:0007669"/>
    <property type="project" value="UniProtKB-KW"/>
</dbReference>
<reference evidence="8 9" key="2">
    <citation type="submission" date="2018-11" db="EMBL/GenBank/DDBJ databases">
        <authorList>
            <consortium name="Pathogen Informatics"/>
        </authorList>
    </citation>
    <scope>NUCLEOTIDE SEQUENCE [LARGE SCALE GENOMIC DNA]</scope>
</reference>
<proteinExistence type="predicted"/>
<dbReference type="STRING" id="102285.A0A0R3U0J6"/>
<dbReference type="GO" id="GO:0003677">
    <property type="term" value="F:DNA binding"/>
    <property type="evidence" value="ECO:0007669"/>
    <property type="project" value="InterPro"/>
</dbReference>
<evidence type="ECO:0000313" key="10">
    <source>
        <dbReference type="WBParaSite" id="HNAJ_0001364501-mRNA-1"/>
    </source>
</evidence>
<evidence type="ECO:0000256" key="4">
    <source>
        <dbReference type="ARBA" id="ARBA00022833"/>
    </source>
</evidence>
<evidence type="ECO:0000259" key="7">
    <source>
        <dbReference type="PROSITE" id="PS50064"/>
    </source>
</evidence>
<dbReference type="SMART" id="SM01336">
    <property type="entry name" value="zf-PARP"/>
    <property type="match status" value="1"/>
</dbReference>
<feature type="region of interest" description="Disordered" evidence="6">
    <location>
        <begin position="153"/>
        <end position="192"/>
    </location>
</feature>
<dbReference type="Pfam" id="PF00645">
    <property type="entry name" value="zf-PARP"/>
    <property type="match status" value="1"/>
</dbReference>
<comment type="subcellular location">
    <subcellularLocation>
        <location evidence="1">Nucleus</location>
    </subcellularLocation>
</comment>
<accession>A0A0R3U0J6</accession>
<evidence type="ECO:0000256" key="2">
    <source>
        <dbReference type="ARBA" id="ARBA00022723"/>
    </source>
</evidence>
<dbReference type="AlphaFoldDB" id="A0A0R3U0J6"/>
<feature type="domain" description="PARP-type" evidence="7">
    <location>
        <begin position="7"/>
        <end position="89"/>
    </location>
</feature>